<evidence type="ECO:0000313" key="6">
    <source>
        <dbReference type="Proteomes" id="UP001157126"/>
    </source>
</evidence>
<dbReference type="Gene3D" id="3.40.50.1580">
    <property type="entry name" value="Nucleoside phosphorylase domain"/>
    <property type="match status" value="1"/>
</dbReference>
<evidence type="ECO:0000256" key="3">
    <source>
        <dbReference type="ARBA" id="ARBA00048447"/>
    </source>
</evidence>
<proteinExistence type="predicted"/>
<dbReference type="RefSeq" id="WP_284302409.1">
    <property type="nucleotide sequence ID" value="NZ_BSUO01000001.1"/>
</dbReference>
<dbReference type="Pfam" id="PF01048">
    <property type="entry name" value="PNP_UDP_1"/>
    <property type="match status" value="1"/>
</dbReference>
<gene>
    <name evidence="5" type="ORF">GCM10025883_03800</name>
</gene>
<evidence type="ECO:0000256" key="1">
    <source>
        <dbReference type="ARBA" id="ARBA00011888"/>
    </source>
</evidence>
<comment type="caution">
    <text evidence="5">The sequence shown here is derived from an EMBL/GenBank/DDBJ whole genome shotgun (WGS) entry which is preliminary data.</text>
</comment>
<evidence type="ECO:0000259" key="4">
    <source>
        <dbReference type="Pfam" id="PF01048"/>
    </source>
</evidence>
<dbReference type="InterPro" id="IPR000845">
    <property type="entry name" value="Nucleoside_phosphorylase_d"/>
</dbReference>
<keyword evidence="6" id="KW-1185">Reference proteome</keyword>
<dbReference type="SUPFAM" id="SSF53167">
    <property type="entry name" value="Purine and uridine phosphorylases"/>
    <property type="match status" value="1"/>
</dbReference>
<feature type="domain" description="Nucleoside phosphorylase" evidence="4">
    <location>
        <begin position="38"/>
        <end position="239"/>
    </location>
</feature>
<dbReference type="PANTHER" id="PTHR43691:SF11">
    <property type="entry name" value="FI09636P-RELATED"/>
    <property type="match status" value="1"/>
</dbReference>
<comment type="catalytic activity">
    <reaction evidence="3">
        <text>uridine + phosphate = alpha-D-ribose 1-phosphate + uracil</text>
        <dbReference type="Rhea" id="RHEA:24388"/>
        <dbReference type="ChEBI" id="CHEBI:16704"/>
        <dbReference type="ChEBI" id="CHEBI:17568"/>
        <dbReference type="ChEBI" id="CHEBI:43474"/>
        <dbReference type="ChEBI" id="CHEBI:57720"/>
        <dbReference type="EC" id="2.4.2.3"/>
    </reaction>
</comment>
<dbReference type="EMBL" id="BSUO01000001">
    <property type="protein sequence ID" value="GMA38335.1"/>
    <property type="molecule type" value="Genomic_DNA"/>
</dbReference>
<dbReference type="InterPro" id="IPR035994">
    <property type="entry name" value="Nucleoside_phosphorylase_sf"/>
</dbReference>
<organism evidence="5 6">
    <name type="scientific">Mobilicoccus caccae</name>
    <dbReference type="NCBI Taxonomy" id="1859295"/>
    <lineage>
        <taxon>Bacteria</taxon>
        <taxon>Bacillati</taxon>
        <taxon>Actinomycetota</taxon>
        <taxon>Actinomycetes</taxon>
        <taxon>Micrococcales</taxon>
        <taxon>Dermatophilaceae</taxon>
        <taxon>Mobilicoccus</taxon>
    </lineage>
</organism>
<dbReference type="Proteomes" id="UP001157126">
    <property type="component" value="Unassembled WGS sequence"/>
</dbReference>
<name>A0ABQ6IKA7_9MICO</name>
<evidence type="ECO:0000256" key="2">
    <source>
        <dbReference type="ARBA" id="ARBA00021980"/>
    </source>
</evidence>
<evidence type="ECO:0000313" key="5">
    <source>
        <dbReference type="EMBL" id="GMA38335.1"/>
    </source>
</evidence>
<dbReference type="CDD" id="cd09007">
    <property type="entry name" value="NP-I_spr0068"/>
    <property type="match status" value="1"/>
</dbReference>
<dbReference type="PANTHER" id="PTHR43691">
    <property type="entry name" value="URIDINE PHOSPHORYLASE"/>
    <property type="match status" value="1"/>
</dbReference>
<reference evidence="6" key="1">
    <citation type="journal article" date="2019" name="Int. J. Syst. Evol. Microbiol.">
        <title>The Global Catalogue of Microorganisms (GCM) 10K type strain sequencing project: providing services to taxonomists for standard genome sequencing and annotation.</title>
        <authorList>
            <consortium name="The Broad Institute Genomics Platform"/>
            <consortium name="The Broad Institute Genome Sequencing Center for Infectious Disease"/>
            <person name="Wu L."/>
            <person name="Ma J."/>
        </authorList>
    </citation>
    <scope>NUCLEOTIDE SEQUENCE [LARGE SCALE GENOMIC DNA]</scope>
    <source>
        <strain evidence="6">NBRC 113072</strain>
    </source>
</reference>
<sequence>MRSAGTFPILDHDDDPDDLIHVAQRAQERVDLPPRAVLTLLGEVSERYAEENGYELVDEVETIMRRHPIRVGVHGGVEVALVEIPLGGPAAVIMLEHLLMSGVREAVAVGSCGGLTHFEEGAFVLPTRALRAEGTSYHYLPAQEWVDTDPALRQACARAVEAAGLHHVEVATWTTDAFYRETRATLAARLEQGCQVVEMECASLAACAQYRGASFAQILYTADTLAEEDWDARRFGSDAREVGLTLALDAVTGVTSASGGQAQR</sequence>
<accession>A0ABQ6IKA7</accession>
<protein>
    <recommendedName>
        <fullName evidence="2">Uridine phosphorylase</fullName>
        <ecNumber evidence="1">2.4.2.3</ecNumber>
    </recommendedName>
</protein>
<dbReference type="EC" id="2.4.2.3" evidence="1"/>